<evidence type="ECO:0000256" key="5">
    <source>
        <dbReference type="ARBA" id="ARBA00022989"/>
    </source>
</evidence>
<dbReference type="AlphaFoldDB" id="A0A1I5U1L9"/>
<dbReference type="EMBL" id="FOXQ01000003">
    <property type="protein sequence ID" value="SFP89215.1"/>
    <property type="molecule type" value="Genomic_DNA"/>
</dbReference>
<dbReference type="InterPro" id="IPR010920">
    <property type="entry name" value="LSM_dom_sf"/>
</dbReference>
<feature type="domain" description="Mechanosensitive ion channel MscS" evidence="11">
    <location>
        <begin position="198"/>
        <end position="266"/>
    </location>
</feature>
<dbReference type="PANTHER" id="PTHR30414">
    <property type="entry name" value="MINICONDUCTANCE MECHANOSENSITIVE CHANNEL YBDG"/>
    <property type="match status" value="1"/>
</dbReference>
<dbReference type="Gene3D" id="2.30.30.60">
    <property type="match status" value="1"/>
</dbReference>
<evidence type="ECO:0000256" key="9">
    <source>
        <dbReference type="ARBA" id="ARBA00093659"/>
    </source>
</evidence>
<dbReference type="STRING" id="1465490.SAMN05444277_10311"/>
<dbReference type="PANTHER" id="PTHR30414:SF0">
    <property type="entry name" value="MINICONDUCTANCE MECHANOSENSITIVE CHANNEL YBDG"/>
    <property type="match status" value="1"/>
</dbReference>
<dbReference type="GO" id="GO:0071470">
    <property type="term" value="P:cellular response to osmotic stress"/>
    <property type="evidence" value="ECO:0007669"/>
    <property type="project" value="InterPro"/>
</dbReference>
<keyword evidence="7 10" id="KW-0472">Membrane</keyword>
<dbReference type="InterPro" id="IPR030192">
    <property type="entry name" value="YbdG"/>
</dbReference>
<keyword evidence="6" id="KW-0346">Stress response</keyword>
<dbReference type="GO" id="GO:0005886">
    <property type="term" value="C:plasma membrane"/>
    <property type="evidence" value="ECO:0007669"/>
    <property type="project" value="UniProtKB-SubCell"/>
</dbReference>
<evidence type="ECO:0000256" key="2">
    <source>
        <dbReference type="ARBA" id="ARBA00022475"/>
    </source>
</evidence>
<dbReference type="GO" id="GO:0008381">
    <property type="term" value="F:mechanosensitive monoatomic ion channel activity"/>
    <property type="evidence" value="ECO:0007669"/>
    <property type="project" value="InterPro"/>
</dbReference>
<accession>A0A1I5U1L9</accession>
<comment type="subcellular location">
    <subcellularLocation>
        <location evidence="1">Cell inner membrane</location>
        <topology evidence="1">Multi-pass membrane protein</topology>
    </subcellularLocation>
</comment>
<dbReference type="Pfam" id="PF00924">
    <property type="entry name" value="MS_channel_2nd"/>
    <property type="match status" value="1"/>
</dbReference>
<feature type="transmembrane region" description="Helical" evidence="10">
    <location>
        <begin position="153"/>
        <end position="173"/>
    </location>
</feature>
<evidence type="ECO:0000256" key="3">
    <source>
        <dbReference type="ARBA" id="ARBA00022519"/>
    </source>
</evidence>
<dbReference type="Proteomes" id="UP000199031">
    <property type="component" value="Unassembled WGS sequence"/>
</dbReference>
<gene>
    <name evidence="12" type="ORF">SAMN05444277_10311</name>
</gene>
<dbReference type="InterPro" id="IPR006685">
    <property type="entry name" value="MscS_channel_2nd"/>
</dbReference>
<sequence>METISGKTKFFLYEWTYAMLRNWGLSETSAHLINLLFLALIFGILLLLVQVIIRKVLVNFVGRAAMKTASKFDDYLVHNRTLNNIARLIPLYISIQLVPVILTGFPGWINPAKKLINVLLVIAWVMVIRSILRSFRDHLQTKKSFEGKPLDSYLQVVNIFMFFIAGVLIFSTFTGQSPWAFLTAMGAASAILMLIFKDTILGFVASIQVSTNDMVRVGDWIEMPKCGADGDVIEINLNTVKVQNWDKTITTIPTYYLITDSFKNWRGMQNAGGRRIKRAINIKISSIHYVSKEEITELKKIQLLSAYIEERQAEIDLYNEKHFPDRTMPVNGRNMTNIGLFRQYINKYVQQHPRIRKDMTLLVRQLSPSEYGLPIELYMFTTDTRWAVYEDIMADIFDHLLSAIKYFHLEVFEAPASDDIRGLKLSFKPELFAYPG</sequence>
<evidence type="ECO:0000313" key="13">
    <source>
        <dbReference type="Proteomes" id="UP000199031"/>
    </source>
</evidence>
<dbReference type="InterPro" id="IPR023408">
    <property type="entry name" value="MscS_beta-dom_sf"/>
</dbReference>
<organism evidence="12 13">
    <name type="scientific">Parafilimonas terrae</name>
    <dbReference type="NCBI Taxonomy" id="1465490"/>
    <lineage>
        <taxon>Bacteria</taxon>
        <taxon>Pseudomonadati</taxon>
        <taxon>Bacteroidota</taxon>
        <taxon>Chitinophagia</taxon>
        <taxon>Chitinophagales</taxon>
        <taxon>Chitinophagaceae</taxon>
        <taxon>Parafilimonas</taxon>
    </lineage>
</organism>
<feature type="transmembrane region" description="Helical" evidence="10">
    <location>
        <begin position="179"/>
        <end position="196"/>
    </location>
</feature>
<protein>
    <recommendedName>
        <fullName evidence="8">Mechanosensing system component YbdG</fullName>
    </recommendedName>
    <alternativeName>
        <fullName evidence="9">Mechanosensitive channel homolog YbdG</fullName>
    </alternativeName>
</protein>
<feature type="transmembrane region" description="Helical" evidence="10">
    <location>
        <begin position="115"/>
        <end position="132"/>
    </location>
</feature>
<proteinExistence type="predicted"/>
<feature type="transmembrane region" description="Helical" evidence="10">
    <location>
        <begin position="89"/>
        <end position="109"/>
    </location>
</feature>
<reference evidence="12 13" key="1">
    <citation type="submission" date="2016-10" db="EMBL/GenBank/DDBJ databases">
        <authorList>
            <person name="de Groot N.N."/>
        </authorList>
    </citation>
    <scope>NUCLEOTIDE SEQUENCE [LARGE SCALE GENOMIC DNA]</scope>
    <source>
        <strain evidence="12 13">DSM 28286</strain>
    </source>
</reference>
<keyword evidence="4 10" id="KW-0812">Transmembrane</keyword>
<evidence type="ECO:0000256" key="8">
    <source>
        <dbReference type="ARBA" id="ARBA00093630"/>
    </source>
</evidence>
<keyword evidence="2" id="KW-1003">Cell membrane</keyword>
<evidence type="ECO:0000256" key="6">
    <source>
        <dbReference type="ARBA" id="ARBA00023016"/>
    </source>
</evidence>
<keyword evidence="3" id="KW-0997">Cell inner membrane</keyword>
<evidence type="ECO:0000256" key="1">
    <source>
        <dbReference type="ARBA" id="ARBA00004429"/>
    </source>
</evidence>
<dbReference type="SUPFAM" id="SSF50182">
    <property type="entry name" value="Sm-like ribonucleoproteins"/>
    <property type="match status" value="1"/>
</dbReference>
<dbReference type="OrthoDB" id="9775207at2"/>
<feature type="transmembrane region" description="Helical" evidence="10">
    <location>
        <begin position="32"/>
        <end position="53"/>
    </location>
</feature>
<evidence type="ECO:0000256" key="4">
    <source>
        <dbReference type="ARBA" id="ARBA00022692"/>
    </source>
</evidence>
<keyword evidence="13" id="KW-1185">Reference proteome</keyword>
<name>A0A1I5U1L9_9BACT</name>
<evidence type="ECO:0000256" key="10">
    <source>
        <dbReference type="SAM" id="Phobius"/>
    </source>
</evidence>
<evidence type="ECO:0000256" key="7">
    <source>
        <dbReference type="ARBA" id="ARBA00023136"/>
    </source>
</evidence>
<keyword evidence="5 10" id="KW-1133">Transmembrane helix</keyword>
<evidence type="ECO:0000313" key="12">
    <source>
        <dbReference type="EMBL" id="SFP89215.1"/>
    </source>
</evidence>
<dbReference type="FunFam" id="2.30.30.60:FF:000002">
    <property type="entry name" value="Mechanosensitive ion channel family protein"/>
    <property type="match status" value="1"/>
</dbReference>
<evidence type="ECO:0000259" key="11">
    <source>
        <dbReference type="Pfam" id="PF00924"/>
    </source>
</evidence>